<organism evidence="1 2">
    <name type="scientific">Eragrostis curvula</name>
    <name type="common">weeping love grass</name>
    <dbReference type="NCBI Taxonomy" id="38414"/>
    <lineage>
        <taxon>Eukaryota</taxon>
        <taxon>Viridiplantae</taxon>
        <taxon>Streptophyta</taxon>
        <taxon>Embryophyta</taxon>
        <taxon>Tracheophyta</taxon>
        <taxon>Spermatophyta</taxon>
        <taxon>Magnoliopsida</taxon>
        <taxon>Liliopsida</taxon>
        <taxon>Poales</taxon>
        <taxon>Poaceae</taxon>
        <taxon>PACMAD clade</taxon>
        <taxon>Chloridoideae</taxon>
        <taxon>Eragrostideae</taxon>
        <taxon>Eragrostidinae</taxon>
        <taxon>Eragrostis</taxon>
    </lineage>
</organism>
<dbReference type="AlphaFoldDB" id="A0A5J9TI14"/>
<dbReference type="Proteomes" id="UP000324897">
    <property type="component" value="Chromosome 3"/>
</dbReference>
<dbReference type="EMBL" id="RWGY01000039">
    <property type="protein sequence ID" value="TVU11020.1"/>
    <property type="molecule type" value="Genomic_DNA"/>
</dbReference>
<name>A0A5J9TI14_9POAL</name>
<dbReference type="Gramene" id="TVU11020">
    <property type="protein sequence ID" value="TVU11020"/>
    <property type="gene ID" value="EJB05_44581"/>
</dbReference>
<sequence length="68" mass="7568">MSLSQVQIVRLVGQLRHSVEHLTHVHLPHQHAPRGQSCSCCSSADAIQRRPSSGVCPMRARPELQMCQ</sequence>
<accession>A0A5J9TI14</accession>
<comment type="caution">
    <text evidence="1">The sequence shown here is derived from an EMBL/GenBank/DDBJ whole genome shotgun (WGS) entry which is preliminary data.</text>
</comment>
<gene>
    <name evidence="1" type="ORF">EJB05_44581</name>
</gene>
<reference evidence="1 2" key="1">
    <citation type="journal article" date="2019" name="Sci. Rep.">
        <title>A high-quality genome of Eragrostis curvula grass provides insights into Poaceae evolution and supports new strategies to enhance forage quality.</title>
        <authorList>
            <person name="Carballo J."/>
            <person name="Santos B.A.C.M."/>
            <person name="Zappacosta D."/>
            <person name="Garbus I."/>
            <person name="Selva J.P."/>
            <person name="Gallo C.A."/>
            <person name="Diaz A."/>
            <person name="Albertini E."/>
            <person name="Caccamo M."/>
            <person name="Echenique V."/>
        </authorList>
    </citation>
    <scope>NUCLEOTIDE SEQUENCE [LARGE SCALE GENOMIC DNA]</scope>
    <source>
        <strain evidence="2">cv. Victoria</strain>
        <tissue evidence="1">Leaf</tissue>
    </source>
</reference>
<proteinExistence type="predicted"/>
<evidence type="ECO:0000313" key="1">
    <source>
        <dbReference type="EMBL" id="TVU11020.1"/>
    </source>
</evidence>
<feature type="non-terminal residue" evidence="1">
    <location>
        <position position="1"/>
    </location>
</feature>
<evidence type="ECO:0000313" key="2">
    <source>
        <dbReference type="Proteomes" id="UP000324897"/>
    </source>
</evidence>
<protein>
    <submittedName>
        <fullName evidence="1">Uncharacterized protein</fullName>
    </submittedName>
</protein>
<keyword evidence="2" id="KW-1185">Reference proteome</keyword>